<reference key="1">
    <citation type="submission" date="2010-11" db="EMBL/GenBank/DDBJ databases">
        <title>The complete genome of Bacteroides helcogenes P 36-108.</title>
        <authorList>
            <consortium name="US DOE Joint Genome Institute (JGI-PGF)"/>
            <person name="Lucas S."/>
            <person name="Copeland A."/>
            <person name="Lapidus A."/>
            <person name="Bruce D."/>
            <person name="Goodwin L."/>
            <person name="Pitluck S."/>
            <person name="Kyrpides N."/>
            <person name="Mavromatis K."/>
            <person name="Ivanova N."/>
            <person name="Zeytun A."/>
            <person name="Brettin T."/>
            <person name="Detter J.C."/>
            <person name="Tapia R."/>
            <person name="Han C."/>
            <person name="Land M."/>
            <person name="Hauser L."/>
            <person name="Markowitz V."/>
            <person name="Cheng J.-F."/>
            <person name="Hugenholtz P."/>
            <person name="Woyke T."/>
            <person name="Wu D."/>
            <person name="Gronow S."/>
            <person name="Wellnitz S."/>
            <person name="Brambilla E."/>
            <person name="Klenk H.-P."/>
            <person name="Eisen J.A."/>
        </authorList>
    </citation>
    <scope>NUCLEOTIDE SEQUENCE</scope>
    <source>
        <strain>P 36-108</strain>
    </source>
</reference>
<sequence length="577" mass="63768">MDNTIKNITIGHTERLNKPVGYTMLANLVNIVPFCLSIEAINIIFRSFDGSGTALDTSRLWLLSAVLVVYMAVMAVAERAAYRANFRGAYEMSAAGRISLAEHLRKLSLGFLSRHDPGDLSSMLITDFTMAETGISHHLPQLMGALVMPVLAFLSLLFIDWRMSIAMFVALPMAVLILWCSTYVQTRLSGKQIAAKINAGNRLEEYLQGIRVMKAYNLLGPRFVRLRNAFADLRRACIRQETLLGPFVLLSITLVRAGLTLMVLCGTYLLLGGNLSVLTFVMFLVVGSRVFDPLTSALTNFAEFRYFSIAGGRILSLMNIPEMRGSRKAPQSGDIIFEHVSFGYQDKMVLNDISLTLSCNSLTALVGPSGSGKSTLMKLCARFYDPYKGRVLFDGVPMSEIEPELLMERISMVFQDVYLFQDTIRNNIRFGRSDATDEDIVTAAQKACCHDFIMRLPNGYDSMVGEGGCTLSGGEKQRLSIARAILKNAQIVLLDEATASLDPENEVEVQQAIDMLIKGRTVIVIAHRLKTVCNADNIVVLNGGSIVEQGRHEALLANEGLYARLWNIQQETAGWTL</sequence>
<evidence type="ECO:0000256" key="2">
    <source>
        <dbReference type="ARBA" id="ARBA00022448"/>
    </source>
</evidence>
<dbReference type="Gene3D" id="1.20.1560.10">
    <property type="entry name" value="ABC transporter type 1, transmembrane domain"/>
    <property type="match status" value="1"/>
</dbReference>
<dbReference type="GO" id="GO:0005886">
    <property type="term" value="C:plasma membrane"/>
    <property type="evidence" value="ECO:0007669"/>
    <property type="project" value="UniProtKB-SubCell"/>
</dbReference>
<proteinExistence type="predicted"/>
<comment type="subcellular location">
    <subcellularLocation>
        <location evidence="1">Cell membrane</location>
        <topology evidence="1">Multi-pass membrane protein</topology>
    </subcellularLocation>
</comment>
<dbReference type="PROSITE" id="PS50893">
    <property type="entry name" value="ABC_TRANSPORTER_2"/>
    <property type="match status" value="1"/>
</dbReference>
<dbReference type="GO" id="GO:0016887">
    <property type="term" value="F:ATP hydrolysis activity"/>
    <property type="evidence" value="ECO:0007669"/>
    <property type="project" value="InterPro"/>
</dbReference>
<dbReference type="SUPFAM" id="SSF90123">
    <property type="entry name" value="ABC transporter transmembrane region"/>
    <property type="match status" value="1"/>
</dbReference>
<organism evidence="11 12">
    <name type="scientific">Bacteroides helcogenes (strain ATCC 35417 / DSM 20613 / JCM 6297 / CCUG 15421 / P 36-108)</name>
    <dbReference type="NCBI Taxonomy" id="693979"/>
    <lineage>
        <taxon>Bacteria</taxon>
        <taxon>Pseudomonadati</taxon>
        <taxon>Bacteroidota</taxon>
        <taxon>Bacteroidia</taxon>
        <taxon>Bacteroidales</taxon>
        <taxon>Bacteroidaceae</taxon>
        <taxon>Bacteroides</taxon>
    </lineage>
</organism>
<dbReference type="FunFam" id="3.40.50.300:FF:000287">
    <property type="entry name" value="Multidrug ABC transporter ATP-binding protein"/>
    <property type="match status" value="1"/>
</dbReference>
<dbReference type="InterPro" id="IPR036640">
    <property type="entry name" value="ABC1_TM_sf"/>
</dbReference>
<dbReference type="InterPro" id="IPR003439">
    <property type="entry name" value="ABC_transporter-like_ATP-bd"/>
</dbReference>
<keyword evidence="12" id="KW-1185">Reference proteome</keyword>
<dbReference type="Proteomes" id="UP000008630">
    <property type="component" value="Chromosome"/>
</dbReference>
<dbReference type="eggNOG" id="COG1132">
    <property type="taxonomic scope" value="Bacteria"/>
</dbReference>
<keyword evidence="7 8" id="KW-0472">Membrane</keyword>
<evidence type="ECO:0000313" key="12">
    <source>
        <dbReference type="Proteomes" id="UP000008630"/>
    </source>
</evidence>
<dbReference type="HOGENOM" id="CLU_000604_84_9_10"/>
<name>E6SP58_BACT6</name>
<dbReference type="GO" id="GO:0005524">
    <property type="term" value="F:ATP binding"/>
    <property type="evidence" value="ECO:0007669"/>
    <property type="project" value="UniProtKB-KW"/>
</dbReference>
<dbReference type="FunFam" id="1.20.1560.10:FF:000127">
    <property type="entry name" value="ABC transporter ATP-binding protein"/>
    <property type="match status" value="1"/>
</dbReference>
<evidence type="ECO:0000256" key="4">
    <source>
        <dbReference type="ARBA" id="ARBA00022741"/>
    </source>
</evidence>
<keyword evidence="2" id="KW-0813">Transport</keyword>
<feature type="transmembrane region" description="Helical" evidence="8">
    <location>
        <begin position="60"/>
        <end position="77"/>
    </location>
</feature>
<dbReference type="PANTHER" id="PTHR43394">
    <property type="entry name" value="ATP-DEPENDENT PERMEASE MDL1, MITOCHONDRIAL"/>
    <property type="match status" value="1"/>
</dbReference>
<dbReference type="InterPro" id="IPR003593">
    <property type="entry name" value="AAA+_ATPase"/>
</dbReference>
<evidence type="ECO:0000259" key="9">
    <source>
        <dbReference type="PROSITE" id="PS50893"/>
    </source>
</evidence>
<evidence type="ECO:0000256" key="5">
    <source>
        <dbReference type="ARBA" id="ARBA00022840"/>
    </source>
</evidence>
<evidence type="ECO:0000256" key="6">
    <source>
        <dbReference type="ARBA" id="ARBA00022989"/>
    </source>
</evidence>
<feature type="transmembrane region" description="Helical" evidence="8">
    <location>
        <begin position="139"/>
        <end position="159"/>
    </location>
</feature>
<evidence type="ECO:0000313" key="11">
    <source>
        <dbReference type="EMBL" id="ADV43828.1"/>
    </source>
</evidence>
<dbReference type="SMART" id="SM00382">
    <property type="entry name" value="AAA"/>
    <property type="match status" value="1"/>
</dbReference>
<keyword evidence="4" id="KW-0547">Nucleotide-binding</keyword>
<dbReference type="PATRIC" id="fig|693979.3.peg.1955"/>
<dbReference type="InterPro" id="IPR039421">
    <property type="entry name" value="Type_1_exporter"/>
</dbReference>
<dbReference type="PANTHER" id="PTHR43394:SF1">
    <property type="entry name" value="ATP-BINDING CASSETTE SUB-FAMILY B MEMBER 10, MITOCHONDRIAL"/>
    <property type="match status" value="1"/>
</dbReference>
<dbReference type="RefSeq" id="WP_013547422.1">
    <property type="nucleotide sequence ID" value="NC_014933.1"/>
</dbReference>
<dbReference type="CDD" id="cd07346">
    <property type="entry name" value="ABC_6TM_exporters"/>
    <property type="match status" value="1"/>
</dbReference>
<evidence type="ECO:0000256" key="1">
    <source>
        <dbReference type="ARBA" id="ARBA00004651"/>
    </source>
</evidence>
<dbReference type="Pfam" id="PF00664">
    <property type="entry name" value="ABC_membrane"/>
    <property type="match status" value="1"/>
</dbReference>
<dbReference type="OrthoDB" id="9762778at2"/>
<evidence type="ECO:0000256" key="8">
    <source>
        <dbReference type="SAM" id="Phobius"/>
    </source>
</evidence>
<dbReference type="PROSITE" id="PS50929">
    <property type="entry name" value="ABC_TM1F"/>
    <property type="match status" value="1"/>
</dbReference>
<dbReference type="SUPFAM" id="SSF52540">
    <property type="entry name" value="P-loop containing nucleoside triphosphate hydrolases"/>
    <property type="match status" value="1"/>
</dbReference>
<keyword evidence="5" id="KW-0067">ATP-binding</keyword>
<dbReference type="AlphaFoldDB" id="E6SP58"/>
<dbReference type="GO" id="GO:0015421">
    <property type="term" value="F:ABC-type oligopeptide transporter activity"/>
    <property type="evidence" value="ECO:0007669"/>
    <property type="project" value="TreeGrafter"/>
</dbReference>
<feature type="transmembrane region" description="Helical" evidence="8">
    <location>
        <begin position="165"/>
        <end position="184"/>
    </location>
</feature>
<gene>
    <name evidence="11" type="ordered locus">Bache_1850</name>
</gene>
<keyword evidence="6 8" id="KW-1133">Transmembrane helix</keyword>
<dbReference type="Gene3D" id="3.40.50.300">
    <property type="entry name" value="P-loop containing nucleotide triphosphate hydrolases"/>
    <property type="match status" value="1"/>
</dbReference>
<protein>
    <submittedName>
        <fullName evidence="11">ABC transporter related protein</fullName>
    </submittedName>
</protein>
<reference evidence="11 12" key="2">
    <citation type="journal article" date="2011" name="Stand. Genomic Sci.">
        <title>Complete genome sequence of Bacteroides helcogenes type strain (P 36-108).</title>
        <authorList>
            <person name="Pati A."/>
            <person name="Gronow S."/>
            <person name="Zeytun A."/>
            <person name="Lapidus A."/>
            <person name="Nolan M."/>
            <person name="Hammon N."/>
            <person name="Deshpande S."/>
            <person name="Cheng J.F."/>
            <person name="Tapia R."/>
            <person name="Han C."/>
            <person name="Goodwin L."/>
            <person name="Pitluck S."/>
            <person name="Liolios K."/>
            <person name="Pagani I."/>
            <person name="Ivanova N."/>
            <person name="Mavromatis K."/>
            <person name="Chen A."/>
            <person name="Palaniappan K."/>
            <person name="Land M."/>
            <person name="Hauser L."/>
            <person name="Chang Y.J."/>
            <person name="Jeffries C.D."/>
            <person name="Detter J.C."/>
            <person name="Brambilla E."/>
            <person name="Rohde M."/>
            <person name="Goker M."/>
            <person name="Woyke T."/>
            <person name="Bristow J."/>
            <person name="Eisen J.A."/>
            <person name="Markowitz V."/>
            <person name="Hugenholtz P."/>
            <person name="Kyrpides N.C."/>
            <person name="Klenk H.P."/>
            <person name="Lucas S."/>
        </authorList>
    </citation>
    <scope>NUCLEOTIDE SEQUENCE [LARGE SCALE GENOMIC DNA]</scope>
    <source>
        <strain evidence="12">ATCC 35417 / DSM 20613 / JCM 6297 / CCUG 15421 / P 36-108</strain>
    </source>
</reference>
<dbReference type="STRING" id="693979.Bache_1850"/>
<dbReference type="KEGG" id="bhl:Bache_1850"/>
<dbReference type="PROSITE" id="PS00211">
    <property type="entry name" value="ABC_TRANSPORTER_1"/>
    <property type="match status" value="1"/>
</dbReference>
<evidence type="ECO:0000256" key="7">
    <source>
        <dbReference type="ARBA" id="ARBA00023136"/>
    </source>
</evidence>
<dbReference type="InterPro" id="IPR027417">
    <property type="entry name" value="P-loop_NTPase"/>
</dbReference>
<feature type="domain" description="ABC transporter" evidence="9">
    <location>
        <begin position="335"/>
        <end position="568"/>
    </location>
</feature>
<keyword evidence="3 8" id="KW-0812">Transmembrane</keyword>
<feature type="transmembrane region" description="Helical" evidence="8">
    <location>
        <begin position="243"/>
        <end position="262"/>
    </location>
</feature>
<feature type="transmembrane region" description="Helical" evidence="8">
    <location>
        <begin position="268"/>
        <end position="286"/>
    </location>
</feature>
<dbReference type="Pfam" id="PF00005">
    <property type="entry name" value="ABC_tran"/>
    <property type="match status" value="1"/>
</dbReference>
<dbReference type="InterPro" id="IPR017871">
    <property type="entry name" value="ABC_transporter-like_CS"/>
</dbReference>
<dbReference type="InterPro" id="IPR011527">
    <property type="entry name" value="ABC1_TM_dom"/>
</dbReference>
<feature type="transmembrane region" description="Helical" evidence="8">
    <location>
        <begin position="25"/>
        <end position="48"/>
    </location>
</feature>
<feature type="domain" description="ABC transmembrane type-1" evidence="10">
    <location>
        <begin position="23"/>
        <end position="304"/>
    </location>
</feature>
<accession>E6SP58</accession>
<dbReference type="EMBL" id="CP002352">
    <property type="protein sequence ID" value="ADV43828.1"/>
    <property type="molecule type" value="Genomic_DNA"/>
</dbReference>
<evidence type="ECO:0000256" key="3">
    <source>
        <dbReference type="ARBA" id="ARBA00022692"/>
    </source>
</evidence>
<evidence type="ECO:0000259" key="10">
    <source>
        <dbReference type="PROSITE" id="PS50929"/>
    </source>
</evidence>